<evidence type="ECO:0000313" key="3">
    <source>
        <dbReference type="EMBL" id="KAJ8317090.1"/>
    </source>
</evidence>
<dbReference type="Proteomes" id="UP001217089">
    <property type="component" value="Unassembled WGS sequence"/>
</dbReference>
<dbReference type="InterPro" id="IPR034608">
    <property type="entry name" value="CCDC125"/>
</dbReference>
<feature type="region of interest" description="Disordered" evidence="2">
    <location>
        <begin position="1"/>
        <end position="89"/>
    </location>
</feature>
<evidence type="ECO:0000256" key="2">
    <source>
        <dbReference type="SAM" id="MobiDB-lite"/>
    </source>
</evidence>
<reference evidence="3 4" key="1">
    <citation type="submission" date="2022-12" db="EMBL/GenBank/DDBJ databases">
        <title>Chromosome-level genome of Tegillarca granosa.</title>
        <authorList>
            <person name="Kim J."/>
        </authorList>
    </citation>
    <scope>NUCLEOTIDE SEQUENCE [LARGE SCALE GENOMIC DNA]</scope>
    <source>
        <strain evidence="3">Teg-2019</strain>
        <tissue evidence="3">Adductor muscle</tissue>
    </source>
</reference>
<gene>
    <name evidence="3" type="ORF">KUTeg_004994</name>
</gene>
<sequence>MTDFDSEDDLRHLECGDLGLGEGLKPGSLLGSRYRSQMSSNENSDKSELLKPSEEEADITEVDRDVENGHEGDHSDHHATQPHHHAQSSLRKLIELKAASRHKHHDKQVKEKFPTYADVPYGTSLKQQKRLFDKSIEDIKRRQRCYSLDSGELGQSKKDEYTQLKMTKADIDMKLSAAEQEVEELKLELETYERRLDAKYKAIAILRKQAADAEAEHSELEKRARHCNTTLAEELNKLHFELNWRESSIEDSQQRWTERFDSISKENASLMIVLEERSEELRHANARILALDRERDELLALLDVHERSRYMKSRSRTSDDGYFDYTSTEMELQKRRQEEAYLTADVYKSAFEDQLQRNKLLMLNLANIATPGTSKLVKAKAAVKTLIQILNDEKPNLNGLKESFDLPVVKPMNDRELVLALTEILHERNEAFFHQKLASQVLAEKVKHLEEKLENQDQEVFTPD</sequence>
<evidence type="ECO:0000256" key="1">
    <source>
        <dbReference type="SAM" id="Coils"/>
    </source>
</evidence>
<accession>A0ABQ9FII2</accession>
<comment type="caution">
    <text evidence="3">The sequence shown here is derived from an EMBL/GenBank/DDBJ whole genome shotgun (WGS) entry which is preliminary data.</text>
</comment>
<evidence type="ECO:0008006" key="5">
    <source>
        <dbReference type="Google" id="ProtNLM"/>
    </source>
</evidence>
<protein>
    <recommendedName>
        <fullName evidence="5">Coiled-coil domain-containing protein</fullName>
    </recommendedName>
</protein>
<keyword evidence="4" id="KW-1185">Reference proteome</keyword>
<organism evidence="3 4">
    <name type="scientific">Tegillarca granosa</name>
    <name type="common">Malaysian cockle</name>
    <name type="synonym">Anadara granosa</name>
    <dbReference type="NCBI Taxonomy" id="220873"/>
    <lineage>
        <taxon>Eukaryota</taxon>
        <taxon>Metazoa</taxon>
        <taxon>Spiralia</taxon>
        <taxon>Lophotrochozoa</taxon>
        <taxon>Mollusca</taxon>
        <taxon>Bivalvia</taxon>
        <taxon>Autobranchia</taxon>
        <taxon>Pteriomorphia</taxon>
        <taxon>Arcoida</taxon>
        <taxon>Arcoidea</taxon>
        <taxon>Arcidae</taxon>
        <taxon>Tegillarca</taxon>
    </lineage>
</organism>
<keyword evidence="1" id="KW-0175">Coiled coil</keyword>
<name>A0ABQ9FII2_TEGGR</name>
<feature type="compositionally biased region" description="Basic and acidic residues" evidence="2">
    <location>
        <begin position="43"/>
        <end position="54"/>
    </location>
</feature>
<feature type="coiled-coil region" evidence="1">
    <location>
        <begin position="168"/>
        <end position="230"/>
    </location>
</feature>
<feature type="compositionally biased region" description="Basic and acidic residues" evidence="2">
    <location>
        <begin position="61"/>
        <end position="79"/>
    </location>
</feature>
<dbReference type="PANTHER" id="PTHR28616">
    <property type="entry name" value="COILED-COIL DOMAIN-CONTAINING PROTEIN 125"/>
    <property type="match status" value="1"/>
</dbReference>
<dbReference type="EMBL" id="JARBDR010000246">
    <property type="protein sequence ID" value="KAJ8317090.1"/>
    <property type="molecule type" value="Genomic_DNA"/>
</dbReference>
<dbReference type="PANTHER" id="PTHR28616:SF1">
    <property type="entry name" value="COILED-COIL DOMAIN-CONTAINING PROTEIN 125"/>
    <property type="match status" value="1"/>
</dbReference>
<proteinExistence type="predicted"/>
<evidence type="ECO:0000313" key="4">
    <source>
        <dbReference type="Proteomes" id="UP001217089"/>
    </source>
</evidence>